<keyword evidence="8" id="KW-0808">Transferase</keyword>
<dbReference type="Gene3D" id="2.40.30.30">
    <property type="entry name" value="Riboflavin kinase-like"/>
    <property type="match status" value="1"/>
</dbReference>
<dbReference type="PANTHER" id="PTHR22749">
    <property type="entry name" value="RIBOFLAVIN KINASE/FMN ADENYLYLTRANSFERASE"/>
    <property type="match status" value="1"/>
</dbReference>
<evidence type="ECO:0000256" key="1">
    <source>
        <dbReference type="ARBA" id="ARBA00003572"/>
    </source>
</evidence>
<evidence type="ECO:0000256" key="13">
    <source>
        <dbReference type="ARBA" id="ARBA00047880"/>
    </source>
</evidence>
<feature type="compositionally biased region" description="Polar residues" evidence="14">
    <location>
        <begin position="1"/>
        <end position="23"/>
    </location>
</feature>
<dbReference type="EC" id="2.7.1.26" evidence="4"/>
<dbReference type="Pfam" id="PF01687">
    <property type="entry name" value="Flavokinase"/>
    <property type="match status" value="1"/>
</dbReference>
<evidence type="ECO:0000256" key="14">
    <source>
        <dbReference type="SAM" id="MobiDB-lite"/>
    </source>
</evidence>
<dbReference type="SUPFAM" id="SSF82114">
    <property type="entry name" value="Riboflavin kinase-like"/>
    <property type="match status" value="1"/>
</dbReference>
<comment type="caution">
    <text evidence="16">The sequence shown here is derived from an EMBL/GenBank/DDBJ whole genome shotgun (WGS) entry which is preliminary data.</text>
</comment>
<sequence length="206" mass="22571">MTSTHSTPMSPQSPHSNPPTSRSPLAGPPAGPPPPFPIRLSGPIVEGFGRGSAELGIPTANIPIAGLSVGGNEDVESGVYYGWAGVDVDDSGKRIEGENGGRKGGVWGMVMSIGWNPYYKNEKRSVEVHILHTFPHNFYGARMNLLICGFIRPEYDYVSKESLIEDIRVDIEVGRRSLEREAYLKLKGERYLMEFQGEGHENEVSD</sequence>
<keyword evidence="6" id="KW-0285">Flavoprotein</keyword>
<keyword evidence="9" id="KW-0547">Nucleotide-binding</keyword>
<gene>
    <name evidence="16" type="ORF">N7G274_002620</name>
</gene>
<dbReference type="EMBL" id="JBEFKJ010000008">
    <property type="protein sequence ID" value="KAL2044845.1"/>
    <property type="molecule type" value="Genomic_DNA"/>
</dbReference>
<evidence type="ECO:0000313" key="16">
    <source>
        <dbReference type="EMBL" id="KAL2044845.1"/>
    </source>
</evidence>
<evidence type="ECO:0000256" key="10">
    <source>
        <dbReference type="ARBA" id="ARBA00022777"/>
    </source>
</evidence>
<evidence type="ECO:0000256" key="4">
    <source>
        <dbReference type="ARBA" id="ARBA00012105"/>
    </source>
</evidence>
<comment type="function">
    <text evidence="1">Catalyzes the phosphorylation of riboflavin (vitamin B2) to form flavin mononucleotide (FMN) coenzyme.</text>
</comment>
<evidence type="ECO:0000313" key="17">
    <source>
        <dbReference type="Proteomes" id="UP001590950"/>
    </source>
</evidence>
<feature type="region of interest" description="Disordered" evidence="14">
    <location>
        <begin position="1"/>
        <end position="43"/>
    </location>
</feature>
<dbReference type="Proteomes" id="UP001590950">
    <property type="component" value="Unassembled WGS sequence"/>
</dbReference>
<dbReference type="SMART" id="SM00904">
    <property type="entry name" value="Flavokinase"/>
    <property type="match status" value="1"/>
</dbReference>
<comment type="pathway">
    <text evidence="2">Cofactor biosynthesis; FMN biosynthesis; FMN from riboflavin (ATP route): step 1/1.</text>
</comment>
<proteinExistence type="inferred from homology"/>
<evidence type="ECO:0000256" key="2">
    <source>
        <dbReference type="ARBA" id="ARBA00005201"/>
    </source>
</evidence>
<evidence type="ECO:0000256" key="11">
    <source>
        <dbReference type="ARBA" id="ARBA00022840"/>
    </source>
</evidence>
<feature type="domain" description="Riboflavin kinase" evidence="15">
    <location>
        <begin position="33"/>
        <end position="179"/>
    </location>
</feature>
<keyword evidence="17" id="KW-1185">Reference proteome</keyword>
<dbReference type="InterPro" id="IPR023468">
    <property type="entry name" value="Riboflavin_kinase"/>
</dbReference>
<feature type="compositionally biased region" description="Pro residues" evidence="14">
    <location>
        <begin position="26"/>
        <end position="37"/>
    </location>
</feature>
<evidence type="ECO:0000256" key="9">
    <source>
        <dbReference type="ARBA" id="ARBA00022741"/>
    </source>
</evidence>
<name>A0ABR4AHB3_9LECA</name>
<comment type="catalytic activity">
    <reaction evidence="13">
        <text>riboflavin + ATP = FMN + ADP + H(+)</text>
        <dbReference type="Rhea" id="RHEA:14357"/>
        <dbReference type="ChEBI" id="CHEBI:15378"/>
        <dbReference type="ChEBI" id="CHEBI:30616"/>
        <dbReference type="ChEBI" id="CHEBI:57986"/>
        <dbReference type="ChEBI" id="CHEBI:58210"/>
        <dbReference type="ChEBI" id="CHEBI:456216"/>
        <dbReference type="EC" id="2.7.1.26"/>
    </reaction>
</comment>
<evidence type="ECO:0000256" key="7">
    <source>
        <dbReference type="ARBA" id="ARBA00022643"/>
    </source>
</evidence>
<keyword evidence="10" id="KW-0418">Kinase</keyword>
<accession>A0ABR4AHB3</accession>
<comment type="similarity">
    <text evidence="3">Belongs to the flavokinase family.</text>
</comment>
<dbReference type="InterPro" id="IPR015865">
    <property type="entry name" value="Riboflavin_kinase_bac/euk"/>
</dbReference>
<dbReference type="PANTHER" id="PTHR22749:SF6">
    <property type="entry name" value="RIBOFLAVIN KINASE"/>
    <property type="match status" value="1"/>
</dbReference>
<evidence type="ECO:0000256" key="5">
    <source>
        <dbReference type="ARBA" id="ARBA00017394"/>
    </source>
</evidence>
<dbReference type="InterPro" id="IPR023465">
    <property type="entry name" value="Riboflavin_kinase_dom_sf"/>
</dbReference>
<protein>
    <recommendedName>
        <fullName evidence="5">Riboflavin kinase</fullName>
        <ecNumber evidence="4">2.7.1.26</ecNumber>
    </recommendedName>
    <alternativeName>
        <fullName evidence="12">Flavin mononucleotide kinase 1</fullName>
    </alternativeName>
</protein>
<keyword evidence="7" id="KW-0288">FMN</keyword>
<reference evidence="16 17" key="1">
    <citation type="submission" date="2024-09" db="EMBL/GenBank/DDBJ databases">
        <title>Rethinking Asexuality: The Enigmatic Case of Functional Sexual Genes in Lepraria (Stereocaulaceae).</title>
        <authorList>
            <person name="Doellman M."/>
            <person name="Sun Y."/>
            <person name="Barcenas-Pena A."/>
            <person name="Lumbsch H.T."/>
            <person name="Grewe F."/>
        </authorList>
    </citation>
    <scope>NUCLEOTIDE SEQUENCE [LARGE SCALE GENOMIC DNA]</scope>
    <source>
        <strain evidence="16 17">Mercado 3170</strain>
    </source>
</reference>
<keyword evidence="11" id="KW-0067">ATP-binding</keyword>
<evidence type="ECO:0000256" key="12">
    <source>
        <dbReference type="ARBA" id="ARBA00029960"/>
    </source>
</evidence>
<organism evidence="16 17">
    <name type="scientific">Stereocaulon virgatum</name>
    <dbReference type="NCBI Taxonomy" id="373712"/>
    <lineage>
        <taxon>Eukaryota</taxon>
        <taxon>Fungi</taxon>
        <taxon>Dikarya</taxon>
        <taxon>Ascomycota</taxon>
        <taxon>Pezizomycotina</taxon>
        <taxon>Lecanoromycetes</taxon>
        <taxon>OSLEUM clade</taxon>
        <taxon>Lecanoromycetidae</taxon>
        <taxon>Lecanorales</taxon>
        <taxon>Lecanorineae</taxon>
        <taxon>Stereocaulaceae</taxon>
        <taxon>Stereocaulon</taxon>
    </lineage>
</organism>
<evidence type="ECO:0000256" key="3">
    <source>
        <dbReference type="ARBA" id="ARBA00010108"/>
    </source>
</evidence>
<evidence type="ECO:0000259" key="15">
    <source>
        <dbReference type="SMART" id="SM00904"/>
    </source>
</evidence>
<evidence type="ECO:0000256" key="8">
    <source>
        <dbReference type="ARBA" id="ARBA00022679"/>
    </source>
</evidence>
<evidence type="ECO:0000256" key="6">
    <source>
        <dbReference type="ARBA" id="ARBA00022630"/>
    </source>
</evidence>